<feature type="compositionally biased region" description="Acidic residues" evidence="4">
    <location>
        <begin position="192"/>
        <end position="210"/>
    </location>
</feature>
<protein>
    <submittedName>
        <fullName evidence="6">PAX3 and PAX7 binding protein 1</fullName>
    </submittedName>
</protein>
<dbReference type="GO" id="GO:0045944">
    <property type="term" value="P:positive regulation of transcription by RNA polymerase II"/>
    <property type="evidence" value="ECO:0007669"/>
    <property type="project" value="TreeGrafter"/>
</dbReference>
<evidence type="ECO:0000256" key="3">
    <source>
        <dbReference type="ARBA" id="ARBA00023242"/>
    </source>
</evidence>
<dbReference type="GO" id="GO:0005634">
    <property type="term" value="C:nucleus"/>
    <property type="evidence" value="ECO:0007669"/>
    <property type="project" value="UniProtKB-SubCell"/>
</dbReference>
<dbReference type="InterPro" id="IPR012890">
    <property type="entry name" value="GCFC2-like"/>
</dbReference>
<dbReference type="GO" id="GO:0003677">
    <property type="term" value="F:DNA binding"/>
    <property type="evidence" value="ECO:0007669"/>
    <property type="project" value="InterPro"/>
</dbReference>
<evidence type="ECO:0000259" key="5">
    <source>
        <dbReference type="Pfam" id="PF07842"/>
    </source>
</evidence>
<feature type="domain" description="GCF C-terminal" evidence="5">
    <location>
        <begin position="595"/>
        <end position="806"/>
    </location>
</feature>
<sequence length="916" mass="104055">HSRLLKKFPMSSNLSPADGGNVLRLQTQNGGLVINIGALHKSKNQSVLTLLEALYHITMFKKAKRCNFRRRNDSENEEKEGDQQSGGPGAEDSANPSESTNTGPAPGANMLNSHGNGFQPGAVKSNKEKKKKKENREEPKASLLSFHDDEDEAEMFRVKKSNHSKKIVKLLKKEYKEDLEKTGSPLEGSSEQGEEEMEVDSTEEQEEEGEEKPAGGAFSQTLSTLSSLRPGEIPDAAFIHAARKRRQMARELGGEPPLVENDVTNKRLAREDENGGSDDEDEKRIVFSGVTMKTQRQKIAEEIGIECSDDEALDNGQDEEVSRWEQEQIRKGISIPQVQSTQSEDPTMYYQGSYDAQPYGASYAMPFSYAPATVGADNSKPLKAEPSVPYPIPSCDLTPITTDLVKKRLKDRYGLNCLHIGGHLNPQNQIREELEASKKTIQLLEGSSQEAADKYRFLQEMRGYVGDLLECFSEKVPVILELEVAMHQLLRQRASRLVQRRQDDIKDESSEFSSLSSKAVMAPNLDSFGRDRTAYQELAKQRRIAERERAEHKEGLSSDDEETSTDITSFNAERDRIFKESKKVFEDVVEDFHSLDNIKSHFETWRKLYFTCYRDAYIGLCLPKLFNPLIRLQLISWSPLEVECPNFEYMLWFESLLFYGCGEQSALKKEEDTDNSLLPAIVERVLLPKLADQVWDPLSSSQTSRLVSFMQRLIKDYPTVLHGDNRNTQELLRTIVMRIRRTLDDDIFLPLFPKNVMENKNSGPYLFSQRQFWSCVKLFGNILTWDGILSPSVLKELAIDSTLNRYILSALQTTDVSEEHMEKCRRVVECFPVQWFSILKGQQTLPQLENFCRYLKHLASSLYRSCVAGSDVEKRNVREHIKEVVRLLGRLNALDHVIAVASEHGIKDIKTLLENK</sequence>
<reference evidence="6" key="2">
    <citation type="submission" date="2025-09" db="UniProtKB">
        <authorList>
            <consortium name="Ensembl"/>
        </authorList>
    </citation>
    <scope>IDENTIFICATION</scope>
</reference>
<accession>A0A8C1KPT7</accession>
<keyword evidence="3" id="KW-0539">Nucleus</keyword>
<comment type="subcellular location">
    <subcellularLocation>
        <location evidence="1">Nucleus</location>
    </subcellularLocation>
</comment>
<name>A0A8C1KPT7_CYPCA</name>
<evidence type="ECO:0000313" key="6">
    <source>
        <dbReference type="Ensembl" id="ENSCCRP00010049670.1"/>
    </source>
</evidence>
<evidence type="ECO:0000256" key="1">
    <source>
        <dbReference type="ARBA" id="ARBA00004123"/>
    </source>
</evidence>
<dbReference type="Ensembl" id="ENSCCRT00010054446.1">
    <property type="protein sequence ID" value="ENSCCRP00010049670.1"/>
    <property type="gene ID" value="ENSCCRG00010020987.1"/>
</dbReference>
<feature type="compositionally biased region" description="Polar residues" evidence="4">
    <location>
        <begin position="218"/>
        <end position="227"/>
    </location>
</feature>
<dbReference type="PANTHER" id="PTHR12214">
    <property type="entry name" value="GC-RICH SEQUENCE DNA-BINDING FACTOR"/>
    <property type="match status" value="1"/>
</dbReference>
<feature type="region of interest" description="Disordered" evidence="4">
    <location>
        <begin position="175"/>
        <end position="283"/>
    </location>
</feature>
<evidence type="ECO:0000256" key="2">
    <source>
        <dbReference type="ARBA" id="ARBA00010801"/>
    </source>
</evidence>
<dbReference type="AlphaFoldDB" id="A0A8C1KPT7"/>
<dbReference type="Pfam" id="PF07842">
    <property type="entry name" value="GCFC"/>
    <property type="match status" value="1"/>
</dbReference>
<dbReference type="PANTHER" id="PTHR12214:SF2">
    <property type="entry name" value="PAX3- AND PAX7-BINDING PROTEIN 1"/>
    <property type="match status" value="1"/>
</dbReference>
<reference evidence="6" key="1">
    <citation type="submission" date="2025-08" db="UniProtKB">
        <authorList>
            <consortium name="Ensembl"/>
        </authorList>
    </citation>
    <scope>IDENTIFICATION</scope>
</reference>
<feature type="region of interest" description="Disordered" evidence="4">
    <location>
        <begin position="546"/>
        <end position="565"/>
    </location>
</feature>
<dbReference type="GO" id="GO:0000398">
    <property type="term" value="P:mRNA splicing, via spliceosome"/>
    <property type="evidence" value="ECO:0007669"/>
    <property type="project" value="InterPro"/>
</dbReference>
<keyword evidence="7" id="KW-1185">Reference proteome</keyword>
<dbReference type="InterPro" id="IPR022783">
    <property type="entry name" value="GCFC_dom"/>
</dbReference>
<proteinExistence type="inferred from homology"/>
<feature type="compositionally biased region" description="Basic and acidic residues" evidence="4">
    <location>
        <begin position="263"/>
        <end position="273"/>
    </location>
</feature>
<comment type="similarity">
    <text evidence="2">Belongs to the GCF family.</text>
</comment>
<organism evidence="6 7">
    <name type="scientific">Cyprinus carpio</name>
    <name type="common">Common carp</name>
    <dbReference type="NCBI Taxonomy" id="7962"/>
    <lineage>
        <taxon>Eukaryota</taxon>
        <taxon>Metazoa</taxon>
        <taxon>Chordata</taxon>
        <taxon>Craniata</taxon>
        <taxon>Vertebrata</taxon>
        <taxon>Euteleostomi</taxon>
        <taxon>Actinopterygii</taxon>
        <taxon>Neopterygii</taxon>
        <taxon>Teleostei</taxon>
        <taxon>Ostariophysi</taxon>
        <taxon>Cypriniformes</taxon>
        <taxon>Cyprinidae</taxon>
        <taxon>Cyprininae</taxon>
        <taxon>Cyprinus</taxon>
    </lineage>
</organism>
<feature type="region of interest" description="Disordered" evidence="4">
    <location>
        <begin position="70"/>
        <end position="146"/>
    </location>
</feature>
<evidence type="ECO:0000256" key="4">
    <source>
        <dbReference type="SAM" id="MobiDB-lite"/>
    </source>
</evidence>
<evidence type="ECO:0000313" key="7">
    <source>
        <dbReference type="Proteomes" id="UP000694427"/>
    </source>
</evidence>
<feature type="compositionally biased region" description="Basic and acidic residues" evidence="4">
    <location>
        <begin position="546"/>
        <end position="556"/>
    </location>
</feature>
<dbReference type="Proteomes" id="UP000694427">
    <property type="component" value="Unplaced"/>
</dbReference>
<feature type="compositionally biased region" description="Polar residues" evidence="4">
    <location>
        <begin position="94"/>
        <end position="103"/>
    </location>
</feature>